<keyword evidence="3" id="KW-1185">Reference proteome</keyword>
<name>A0ABQ4YKF0_9ASTR</name>
<feature type="region of interest" description="Disordered" evidence="1">
    <location>
        <begin position="29"/>
        <end position="63"/>
    </location>
</feature>
<evidence type="ECO:0000313" key="2">
    <source>
        <dbReference type="EMBL" id="GJS78283.1"/>
    </source>
</evidence>
<sequence length="87" mass="8854">MVVTVCYSAQQVSPSLSFSLSGYAYQPAHPPSGFTSTPGPMFTQPDQNSGPAQQPQAGLSASVTTGQATLLPQAFTAGTLHDPTIGA</sequence>
<dbReference type="EMBL" id="BQNB010010513">
    <property type="protein sequence ID" value="GJS78283.1"/>
    <property type="molecule type" value="Genomic_DNA"/>
</dbReference>
<gene>
    <name evidence="2" type="ORF">Tco_0728164</name>
</gene>
<organism evidence="2 3">
    <name type="scientific">Tanacetum coccineum</name>
    <dbReference type="NCBI Taxonomy" id="301880"/>
    <lineage>
        <taxon>Eukaryota</taxon>
        <taxon>Viridiplantae</taxon>
        <taxon>Streptophyta</taxon>
        <taxon>Embryophyta</taxon>
        <taxon>Tracheophyta</taxon>
        <taxon>Spermatophyta</taxon>
        <taxon>Magnoliopsida</taxon>
        <taxon>eudicotyledons</taxon>
        <taxon>Gunneridae</taxon>
        <taxon>Pentapetalae</taxon>
        <taxon>asterids</taxon>
        <taxon>campanulids</taxon>
        <taxon>Asterales</taxon>
        <taxon>Asteraceae</taxon>
        <taxon>Asteroideae</taxon>
        <taxon>Anthemideae</taxon>
        <taxon>Anthemidinae</taxon>
        <taxon>Tanacetum</taxon>
    </lineage>
</organism>
<dbReference type="Proteomes" id="UP001151760">
    <property type="component" value="Unassembled WGS sequence"/>
</dbReference>
<reference evidence="2" key="1">
    <citation type="journal article" date="2022" name="Int. J. Mol. Sci.">
        <title>Draft Genome of Tanacetum Coccineum: Genomic Comparison of Closely Related Tanacetum-Family Plants.</title>
        <authorList>
            <person name="Yamashiro T."/>
            <person name="Shiraishi A."/>
            <person name="Nakayama K."/>
            <person name="Satake H."/>
        </authorList>
    </citation>
    <scope>NUCLEOTIDE SEQUENCE</scope>
</reference>
<feature type="compositionally biased region" description="Polar residues" evidence="1">
    <location>
        <begin position="33"/>
        <end position="63"/>
    </location>
</feature>
<reference evidence="2" key="2">
    <citation type="submission" date="2022-01" db="EMBL/GenBank/DDBJ databases">
        <authorList>
            <person name="Yamashiro T."/>
            <person name="Shiraishi A."/>
            <person name="Satake H."/>
            <person name="Nakayama K."/>
        </authorList>
    </citation>
    <scope>NUCLEOTIDE SEQUENCE</scope>
</reference>
<evidence type="ECO:0000313" key="3">
    <source>
        <dbReference type="Proteomes" id="UP001151760"/>
    </source>
</evidence>
<accession>A0ABQ4YKF0</accession>
<proteinExistence type="predicted"/>
<protein>
    <submittedName>
        <fullName evidence="2">Uncharacterized protein</fullName>
    </submittedName>
</protein>
<evidence type="ECO:0000256" key="1">
    <source>
        <dbReference type="SAM" id="MobiDB-lite"/>
    </source>
</evidence>
<comment type="caution">
    <text evidence="2">The sequence shown here is derived from an EMBL/GenBank/DDBJ whole genome shotgun (WGS) entry which is preliminary data.</text>
</comment>